<gene>
    <name evidence="2" type="ORF">H9650_12260</name>
</gene>
<keyword evidence="3" id="KW-1185">Reference proteome</keyword>
<comment type="caution">
    <text evidence="2">The sequence shown here is derived from an EMBL/GenBank/DDBJ whole genome shotgun (WGS) entry which is preliminary data.</text>
</comment>
<dbReference type="InterPro" id="IPR018710">
    <property type="entry name" value="DUF2232"/>
</dbReference>
<dbReference type="PANTHER" id="PTHR41324">
    <property type="entry name" value="MEMBRANE PROTEIN-RELATED"/>
    <property type="match status" value="1"/>
</dbReference>
<organism evidence="2 3">
    <name type="scientific">Psychrobacillus faecigallinarum</name>
    <dbReference type="NCBI Taxonomy" id="2762235"/>
    <lineage>
        <taxon>Bacteria</taxon>
        <taxon>Bacillati</taxon>
        <taxon>Bacillota</taxon>
        <taxon>Bacilli</taxon>
        <taxon>Bacillales</taxon>
        <taxon>Bacillaceae</taxon>
        <taxon>Psychrobacillus</taxon>
    </lineage>
</organism>
<protein>
    <submittedName>
        <fullName evidence="2">DUF2232 domain-containing protein</fullName>
    </submittedName>
</protein>
<feature type="transmembrane region" description="Helical" evidence="1">
    <location>
        <begin position="275"/>
        <end position="297"/>
    </location>
</feature>
<evidence type="ECO:0000313" key="2">
    <source>
        <dbReference type="EMBL" id="MBD7944890.1"/>
    </source>
</evidence>
<dbReference type="Proteomes" id="UP000640786">
    <property type="component" value="Unassembled WGS sequence"/>
</dbReference>
<feature type="transmembrane region" description="Helical" evidence="1">
    <location>
        <begin position="59"/>
        <end position="88"/>
    </location>
</feature>
<feature type="transmembrane region" description="Helical" evidence="1">
    <location>
        <begin position="12"/>
        <end position="39"/>
    </location>
</feature>
<dbReference type="RefSeq" id="WP_144540263.1">
    <property type="nucleotide sequence ID" value="NZ_JACSQO010000006.1"/>
</dbReference>
<dbReference type="PANTHER" id="PTHR41324:SF1">
    <property type="entry name" value="DUF2232 DOMAIN-CONTAINING PROTEIN"/>
    <property type="match status" value="1"/>
</dbReference>
<name>A0ABR8RAW5_9BACI</name>
<keyword evidence="1" id="KW-0472">Membrane</keyword>
<reference evidence="2 3" key="1">
    <citation type="submission" date="2020-08" db="EMBL/GenBank/DDBJ databases">
        <title>A Genomic Blueprint of the Chicken Gut Microbiome.</title>
        <authorList>
            <person name="Gilroy R."/>
            <person name="Ravi A."/>
            <person name="Getino M."/>
            <person name="Pursley I."/>
            <person name="Horton D.L."/>
            <person name="Alikhan N.-F."/>
            <person name="Baker D."/>
            <person name="Gharbi K."/>
            <person name="Hall N."/>
            <person name="Watson M."/>
            <person name="Adriaenssens E.M."/>
            <person name="Foster-Nyarko E."/>
            <person name="Jarju S."/>
            <person name="Secka A."/>
            <person name="Antonio M."/>
            <person name="Oren A."/>
            <person name="Chaudhuri R."/>
            <person name="La Ragione R.M."/>
            <person name="Hildebrand F."/>
            <person name="Pallen M.J."/>
        </authorList>
    </citation>
    <scope>NUCLEOTIDE SEQUENCE [LARGE SCALE GENOMIC DNA]</scope>
    <source>
        <strain evidence="2 3">Sa2BUA9</strain>
    </source>
</reference>
<feature type="transmembrane region" description="Helical" evidence="1">
    <location>
        <begin position="217"/>
        <end position="234"/>
    </location>
</feature>
<evidence type="ECO:0000313" key="3">
    <source>
        <dbReference type="Proteomes" id="UP000640786"/>
    </source>
</evidence>
<dbReference type="Pfam" id="PF09991">
    <property type="entry name" value="DUF2232"/>
    <property type="match status" value="1"/>
</dbReference>
<feature type="transmembrane region" description="Helical" evidence="1">
    <location>
        <begin position="176"/>
        <end position="196"/>
    </location>
</feature>
<keyword evidence="1" id="KW-0812">Transmembrane</keyword>
<dbReference type="EMBL" id="JACSQO010000006">
    <property type="protein sequence ID" value="MBD7944890.1"/>
    <property type="molecule type" value="Genomic_DNA"/>
</dbReference>
<proteinExistence type="predicted"/>
<feature type="transmembrane region" description="Helical" evidence="1">
    <location>
        <begin position="240"/>
        <end position="263"/>
    </location>
</feature>
<feature type="transmembrane region" description="Helical" evidence="1">
    <location>
        <begin position="100"/>
        <end position="125"/>
    </location>
</feature>
<sequence length="313" mass="35380">MQKNQSSYLTFGSLMIALFAILIAMSVYVPILTIITSLIAPLPLAWYSAKFERKESLLVMVVAIFISFIIGGIVGLTLGLVVGPVGFIIGDSLRKKQSKLYMLMAAGIFVLLMTAVQYIISILVLNMNLIEQFLEGTKIYYEQAGKILETAGQKPKNYDEMVKQIIIAFEAMLPTLFILMAFFQAFVYVSILLPILKKLKVPVPKFPKYMYFKLPKAVLWYYLVVAIISLVTTFEVGTFSYMLIINATFLLRALLLLQGISIIQYYFHVQGWPKWSAILATFLAIPLNSFVIILGVLDLGFNLRAYLKDRFKK</sequence>
<keyword evidence="1" id="KW-1133">Transmembrane helix</keyword>
<evidence type="ECO:0000256" key="1">
    <source>
        <dbReference type="SAM" id="Phobius"/>
    </source>
</evidence>
<accession>A0ABR8RAW5</accession>